<feature type="compositionally biased region" description="Polar residues" evidence="1">
    <location>
        <begin position="223"/>
        <end position="242"/>
    </location>
</feature>
<keyword evidence="2" id="KW-0472">Membrane</keyword>
<protein>
    <submittedName>
        <fullName evidence="3">Uncharacterized protein</fullName>
    </submittedName>
</protein>
<dbReference type="AlphaFoldDB" id="A0AAN6IXW9"/>
<evidence type="ECO:0000256" key="1">
    <source>
        <dbReference type="SAM" id="MobiDB-lite"/>
    </source>
</evidence>
<organism evidence="3 4">
    <name type="scientific">Exophiala dermatitidis</name>
    <name type="common">Black yeast-like fungus</name>
    <name type="synonym">Wangiella dermatitidis</name>
    <dbReference type="NCBI Taxonomy" id="5970"/>
    <lineage>
        <taxon>Eukaryota</taxon>
        <taxon>Fungi</taxon>
        <taxon>Dikarya</taxon>
        <taxon>Ascomycota</taxon>
        <taxon>Pezizomycotina</taxon>
        <taxon>Eurotiomycetes</taxon>
        <taxon>Chaetothyriomycetidae</taxon>
        <taxon>Chaetothyriales</taxon>
        <taxon>Herpotrichiellaceae</taxon>
        <taxon>Exophiala</taxon>
    </lineage>
</organism>
<dbReference type="Proteomes" id="UP001161757">
    <property type="component" value="Unassembled WGS sequence"/>
</dbReference>
<proteinExistence type="predicted"/>
<accession>A0AAN6IXW9</accession>
<dbReference type="EMBL" id="JAJGCB010000001">
    <property type="protein sequence ID" value="KAJ8995445.1"/>
    <property type="molecule type" value="Genomic_DNA"/>
</dbReference>
<keyword evidence="2" id="KW-1133">Transmembrane helix</keyword>
<reference evidence="3" key="1">
    <citation type="submission" date="2023-01" db="EMBL/GenBank/DDBJ databases">
        <title>Exophiala dermititidis isolated from Cystic Fibrosis Patient.</title>
        <authorList>
            <person name="Kurbessoian T."/>
            <person name="Crocker A."/>
            <person name="Murante D."/>
            <person name="Hogan D.A."/>
            <person name="Stajich J.E."/>
        </authorList>
    </citation>
    <scope>NUCLEOTIDE SEQUENCE</scope>
    <source>
        <strain evidence="3">Ex8</strain>
    </source>
</reference>
<comment type="caution">
    <text evidence="3">The sequence shown here is derived from an EMBL/GenBank/DDBJ whole genome shotgun (WGS) entry which is preliminary data.</text>
</comment>
<evidence type="ECO:0000313" key="4">
    <source>
        <dbReference type="Proteomes" id="UP001161757"/>
    </source>
</evidence>
<feature type="region of interest" description="Disordered" evidence="1">
    <location>
        <begin position="223"/>
        <end position="268"/>
    </location>
</feature>
<sequence>MTGSRGQSCTQDIQSLRHYTSCLSPITSKVTISMPNNTPAGVVLNCGDSPLAIASGVTGFWTTFVAFGVAYYAFYRVVISAPETYAAFCSDVSLFHWQLHNIQKDLEYYERQLSGDHQEAPDHEILMVKGRLHEGFQTYEKATTFQQELAASVGAAVRTNRQFSVTRLRVGFRWWWSQKAQATSLATEIASHRSHLTFSQRHLTTRYIGYLHRHIYQLRQGIKGTSTDSSNSALTLAQSNGRASMPPPGHDHPPRRPISRTPSHVSQG</sequence>
<evidence type="ECO:0000256" key="2">
    <source>
        <dbReference type="SAM" id="Phobius"/>
    </source>
</evidence>
<evidence type="ECO:0000313" key="3">
    <source>
        <dbReference type="EMBL" id="KAJ8995445.1"/>
    </source>
</evidence>
<keyword evidence="2" id="KW-0812">Transmembrane</keyword>
<feature type="transmembrane region" description="Helical" evidence="2">
    <location>
        <begin position="51"/>
        <end position="74"/>
    </location>
</feature>
<gene>
    <name evidence="3" type="ORF">HRR80_000217</name>
</gene>
<name>A0AAN6IXW9_EXODE</name>